<evidence type="ECO:0008006" key="2">
    <source>
        <dbReference type="Google" id="ProtNLM"/>
    </source>
</evidence>
<sequence>MKNFKDTGPFLPVDIDWTALAALSEFIKFDPAGRSLTIEIGKSSATLCEDGTIKLTGKRLIQDVSEDIHLLAGRIELN</sequence>
<organism evidence="1">
    <name type="scientific">Rhizobium sp. ZPR3</name>
    <dbReference type="NCBI Taxonomy" id="3158967"/>
    <lineage>
        <taxon>Bacteria</taxon>
        <taxon>Pseudomonadati</taxon>
        <taxon>Pseudomonadota</taxon>
        <taxon>Alphaproteobacteria</taxon>
        <taxon>Hyphomicrobiales</taxon>
        <taxon>Rhizobiaceae</taxon>
        <taxon>Rhizobium/Agrobacterium group</taxon>
        <taxon>Rhizobium</taxon>
    </lineage>
</organism>
<geneLocation type="plasmid" evidence="1">
    <name>unnamed3</name>
</geneLocation>
<evidence type="ECO:0000313" key="1">
    <source>
        <dbReference type="EMBL" id="XBT97822.1"/>
    </source>
</evidence>
<dbReference type="EMBL" id="CP157963">
    <property type="protein sequence ID" value="XBT97822.1"/>
    <property type="molecule type" value="Genomic_DNA"/>
</dbReference>
<proteinExistence type="predicted"/>
<protein>
    <recommendedName>
        <fullName evidence="2">Sporulation protein</fullName>
    </recommendedName>
</protein>
<dbReference type="AlphaFoldDB" id="A0AAU7S5W8"/>
<gene>
    <name evidence="1" type="ORF">ABM479_33560</name>
</gene>
<keyword evidence="1" id="KW-0614">Plasmid</keyword>
<dbReference type="RefSeq" id="WP_349963078.1">
    <property type="nucleotide sequence ID" value="NZ_CP157963.1"/>
</dbReference>
<accession>A0AAU7S5W8</accession>
<reference evidence="1" key="1">
    <citation type="submission" date="2024-06" db="EMBL/GenBank/DDBJ databases">
        <authorList>
            <person name="Li T."/>
            <person name="Gao R."/>
        </authorList>
    </citation>
    <scope>NUCLEOTIDE SEQUENCE</scope>
    <source>
        <strain evidence="1">ZPR3</strain>
        <plasmid evidence="1">unnamed3</plasmid>
    </source>
</reference>
<name>A0AAU7S5W8_9HYPH</name>